<dbReference type="Proteomes" id="UP000585905">
    <property type="component" value="Unassembled WGS sequence"/>
</dbReference>
<evidence type="ECO:0000313" key="2">
    <source>
        <dbReference type="Proteomes" id="UP000585905"/>
    </source>
</evidence>
<organism evidence="1 2">
    <name type="scientific">Microcella alkalica</name>
    <dbReference type="NCBI Taxonomy" id="355930"/>
    <lineage>
        <taxon>Bacteria</taxon>
        <taxon>Bacillati</taxon>
        <taxon>Actinomycetota</taxon>
        <taxon>Actinomycetes</taxon>
        <taxon>Micrococcales</taxon>
        <taxon>Microbacteriaceae</taxon>
        <taxon>Microcella</taxon>
    </lineage>
</organism>
<dbReference type="RefSeq" id="WP_182491163.1">
    <property type="nucleotide sequence ID" value="NZ_BAAAOV010000019.1"/>
</dbReference>
<gene>
    <name evidence="1" type="ORF">FHX53_001961</name>
</gene>
<accession>A0A839EA52</accession>
<keyword evidence="2" id="KW-1185">Reference proteome</keyword>
<dbReference type="AlphaFoldDB" id="A0A839EA52"/>
<protein>
    <submittedName>
        <fullName evidence="1">Uncharacterized protein</fullName>
    </submittedName>
</protein>
<reference evidence="1 2" key="1">
    <citation type="submission" date="2020-07" db="EMBL/GenBank/DDBJ databases">
        <title>Sequencing the genomes of 1000 actinobacteria strains.</title>
        <authorList>
            <person name="Klenk H.-P."/>
        </authorList>
    </citation>
    <scope>NUCLEOTIDE SEQUENCE [LARGE SCALE GENOMIC DNA]</scope>
    <source>
        <strain evidence="1 2">DSM 19663</strain>
    </source>
</reference>
<dbReference type="EMBL" id="JACGWX010000005">
    <property type="protein sequence ID" value="MBA8848357.1"/>
    <property type="molecule type" value="Genomic_DNA"/>
</dbReference>
<evidence type="ECO:0000313" key="1">
    <source>
        <dbReference type="EMBL" id="MBA8848357.1"/>
    </source>
</evidence>
<name>A0A839EA52_9MICO</name>
<sequence length="299" mass="33789">MDTDSDRILIPGENFPPWPSIKLDYAQSLGRELNDRVNAWRERLGAESASEIAADGKSGIVRARLIEPPPIIEWALLFGDVLHNYRSALDALVWELAHLDGLIPHERVVRSIYFPLATSRTQWKKISERQLASVPQFALDRLARVQPFHAQPVEKGIGLTLHRLDIENKHRSVVDMTLSAVDKSSFAVVVKHREEPPVGVDGEPDWEWNAPESGITDGDEVLHFWSEDAIEEFLVPHLPLSVVVRDGEDPRELWDLLRHVDAQVVATFNTVYLGYDTEDHIQFISDRGLRLGAPSIDPE</sequence>
<proteinExistence type="predicted"/>
<comment type="caution">
    <text evidence="1">The sequence shown here is derived from an EMBL/GenBank/DDBJ whole genome shotgun (WGS) entry which is preliminary data.</text>
</comment>